<keyword evidence="2" id="KW-1185">Reference proteome</keyword>
<accession>A0A8S3ZV17</accession>
<dbReference type="Proteomes" id="UP000678393">
    <property type="component" value="Unassembled WGS sequence"/>
</dbReference>
<evidence type="ECO:0000313" key="2">
    <source>
        <dbReference type="Proteomes" id="UP000678393"/>
    </source>
</evidence>
<protein>
    <submittedName>
        <fullName evidence="1">Uncharacterized protein</fullName>
    </submittedName>
</protein>
<evidence type="ECO:0000313" key="1">
    <source>
        <dbReference type="EMBL" id="CAG5133309.1"/>
    </source>
</evidence>
<feature type="non-terminal residue" evidence="1">
    <location>
        <position position="1"/>
    </location>
</feature>
<feature type="non-terminal residue" evidence="1">
    <location>
        <position position="117"/>
    </location>
</feature>
<comment type="caution">
    <text evidence="1">The sequence shown here is derived from an EMBL/GenBank/DDBJ whole genome shotgun (WGS) entry which is preliminary data.</text>
</comment>
<proteinExistence type="predicted"/>
<organism evidence="1 2">
    <name type="scientific">Candidula unifasciata</name>
    <dbReference type="NCBI Taxonomy" id="100452"/>
    <lineage>
        <taxon>Eukaryota</taxon>
        <taxon>Metazoa</taxon>
        <taxon>Spiralia</taxon>
        <taxon>Lophotrochozoa</taxon>
        <taxon>Mollusca</taxon>
        <taxon>Gastropoda</taxon>
        <taxon>Heterobranchia</taxon>
        <taxon>Euthyneura</taxon>
        <taxon>Panpulmonata</taxon>
        <taxon>Eupulmonata</taxon>
        <taxon>Stylommatophora</taxon>
        <taxon>Helicina</taxon>
        <taxon>Helicoidea</taxon>
        <taxon>Geomitridae</taxon>
        <taxon>Candidula</taxon>
    </lineage>
</organism>
<dbReference type="EMBL" id="CAJHNH020006101">
    <property type="protein sequence ID" value="CAG5133309.1"/>
    <property type="molecule type" value="Genomic_DNA"/>
</dbReference>
<gene>
    <name evidence="1" type="ORF">CUNI_LOCUS18867</name>
</gene>
<dbReference type="AlphaFoldDB" id="A0A8S3ZV17"/>
<sequence>KLLLLIIIKISLADHFKHQPCQNLDSTSSAPVKPVSKKRVHLQNCHATKKQVHLQNCHATKKPVHFQNCHATNKRVNLQNSCCQKHLLQNKTRIKKQRNNKLYLCVVLIHFLIWASL</sequence>
<name>A0A8S3ZV17_9EUPU</name>
<reference evidence="1" key="1">
    <citation type="submission" date="2021-04" db="EMBL/GenBank/DDBJ databases">
        <authorList>
            <consortium name="Molecular Ecology Group"/>
        </authorList>
    </citation>
    <scope>NUCLEOTIDE SEQUENCE</scope>
</reference>